<evidence type="ECO:0000313" key="5">
    <source>
        <dbReference type="EMBL" id="AFC86203.1"/>
    </source>
</evidence>
<evidence type="ECO:0000259" key="4">
    <source>
        <dbReference type="Pfam" id="PF14331"/>
    </source>
</evidence>
<dbReference type="PANTHER" id="PTHR36153:SF1">
    <property type="entry name" value="TYPE VI SECRETION SYSTEM COMPONENT TSSM1"/>
    <property type="match status" value="1"/>
</dbReference>
<dbReference type="InterPro" id="IPR010623">
    <property type="entry name" value="IcmF_C"/>
</dbReference>
<dbReference type="AlphaFoldDB" id="H8KZG1"/>
<gene>
    <name evidence="5" type="ordered locus">Fraau_1798</name>
</gene>
<proteinExistence type="predicted"/>
<dbReference type="PANTHER" id="PTHR36153">
    <property type="entry name" value="INNER MEMBRANE PROTEIN-RELATED"/>
    <property type="match status" value="1"/>
</dbReference>
<dbReference type="EMBL" id="CP003350">
    <property type="protein sequence ID" value="AFC86203.1"/>
    <property type="molecule type" value="Genomic_DNA"/>
</dbReference>
<dbReference type="InterPro" id="IPR025743">
    <property type="entry name" value="TssM1_N"/>
</dbReference>
<dbReference type="KEGG" id="fau:Fraau_1798"/>
<keyword evidence="1" id="KW-0472">Membrane</keyword>
<evidence type="ECO:0000259" key="3">
    <source>
        <dbReference type="Pfam" id="PF06761"/>
    </source>
</evidence>
<dbReference type="CDD" id="cd00882">
    <property type="entry name" value="Ras_like_GTPase"/>
    <property type="match status" value="1"/>
</dbReference>
<feature type="domain" description="IcmF-related" evidence="3">
    <location>
        <begin position="513"/>
        <end position="822"/>
    </location>
</feature>
<dbReference type="Proteomes" id="UP000005234">
    <property type="component" value="Chromosome"/>
</dbReference>
<name>H8KZG1_FRAAD</name>
<feature type="transmembrane region" description="Helical" evidence="1">
    <location>
        <begin position="47"/>
        <end position="69"/>
    </location>
</feature>
<dbReference type="eggNOG" id="COG3523">
    <property type="taxonomic scope" value="Bacteria"/>
</dbReference>
<evidence type="ECO:0000259" key="2">
    <source>
        <dbReference type="Pfam" id="PF06744"/>
    </source>
</evidence>
<dbReference type="InterPro" id="IPR017731">
    <property type="entry name" value="TssM1-like"/>
</dbReference>
<reference evidence="5" key="1">
    <citation type="submission" date="2012-02" db="EMBL/GenBank/DDBJ databases">
        <title>The complete genome of Frateuria aurantia DSM 6220.</title>
        <authorList>
            <consortium name="US DOE Joint Genome Institute (JGI-PGF)"/>
            <person name="Lucas S."/>
            <person name="Copeland A."/>
            <person name="Lapidus A."/>
            <person name="Glavina del Rio T."/>
            <person name="Dalin E."/>
            <person name="Tice H."/>
            <person name="Bruce D."/>
            <person name="Goodwin L."/>
            <person name="Pitluck S."/>
            <person name="Peters L."/>
            <person name="Ovchinnikova G."/>
            <person name="Teshima H."/>
            <person name="Kyrpides N."/>
            <person name="Mavromatis K."/>
            <person name="Ivanova N."/>
            <person name="Brettin T."/>
            <person name="Detter J.C."/>
            <person name="Han C."/>
            <person name="Larimer F."/>
            <person name="Land M."/>
            <person name="Hauser L."/>
            <person name="Markowitz V."/>
            <person name="Cheng J.-F."/>
            <person name="Hugenholtz P."/>
            <person name="Woyke T."/>
            <person name="Wu D."/>
            <person name="Brambilla E."/>
            <person name="Klenk H.-P."/>
            <person name="Eisen J.A."/>
        </authorList>
    </citation>
    <scope>NUCLEOTIDE SEQUENCE</scope>
    <source>
        <strain evidence="5">DSM 6220</strain>
    </source>
</reference>
<evidence type="ECO:0000313" key="6">
    <source>
        <dbReference type="Proteomes" id="UP000005234"/>
    </source>
</evidence>
<protein>
    <submittedName>
        <fullName evidence="5">Type VI secretion protein IcmF</fullName>
    </submittedName>
</protein>
<feature type="transmembrane region" description="Helical" evidence="1">
    <location>
        <begin position="452"/>
        <end position="473"/>
    </location>
</feature>
<dbReference type="Pfam" id="PF06761">
    <property type="entry name" value="IcmF-related"/>
    <property type="match status" value="1"/>
</dbReference>
<sequence>MIISWLRSLFSFLFARELWIALAVLLLAVLIWGYGPLLALGTWHPLTAAWARVGVIGLLIMALLWRWSWRFGGGSGRRLLEQLRRRREAVPAPPPEVQASELRQRFQQALWTLRDARADSRRWTHWLDRLSGQYVYRLPWYLVVGDTGSGKTALLHQLRGGAPSLEFAGAAGGGAHTAQLEWHLGDSAVLVDTPGRFIEAAPAADSDRVEFHQLLRHFRPRQPLNGVVLVIDVSQLPGMASDVRKAHGRRLRTHLLELQQGLDIRLPVYLVLTHVDRLTGFQAYFHELGPQGREQVWGFTGNASETPARQGLETIFLREFKALVDRLGDGLIDVLASEPELGDRAEAWLFPQEFAQLEQPLLEWLTALSRASRFEPELWLRGVYFTSNGRGGAVIEQVLAPIRQTLQLEPHAAEAVPEGRQSYFSARLLDHLMVPEAGLAGINRRLLWRRRLLHGASLGLLATVVLVCLAVWINSYRHNRDYLAEVGRHAAEYQARAGSHISLPAGDIEALAPLLDPLLQLPLSRQFDTTHPPFYSYRAGLYQGHKIQIATNLVYRRALEEKLLPQAASRIQNLLASAPADDLEYTYNALKAYLMLYQSGHYQADFLSAWLLLDVEKSMPEVTTRHQREALENHVAELFQPHPVTSPFPFDADLVRSARERLARYSLPQRAYHQMQRRLLGSMRGDPVSVESVAGPQASMALVRKSGQPLSDGIAPLYTYQGYWDVFSPQVGHAALDMEKEDVWVLGSRQAPILDDLDRSRLTREIKRLYFNDYIRVWDAYLGDLTVIETRSVNQSMQLARILSATDSPLKRFMLVAARETTLLHDRQSQPSHSLLGRAQARIGEVKQSLTDIFGNQVIPANRAETEDRIESMVDNHFEPLHRMVDGSGSDGQGPSPLDTSLQVVDELYNYLTATDAALGSGNPPPPSDVFNKLQAEAGRMPMPFRQIMGDLAVRGSAQVTGAVQHSIDEDAAASIGRLCRQTIADRYPFVRGISRDVAIDDFSRMFAPNGLMDAFYQKNLAARVDMNTRRWTFRPSAGGVRHGNPHLLEAFQNAETIRNVFFAAGGNRPSLKFDVMPLDLDASINQFTLDVDGQVLRYAHGPQISRTMSWPVQAGSHQVRLELTPASASGSLQTQGPWALQRLFDAAELTPGSAPESFTATFHLGARRLVLKITADSAFNPFRLPQMAAFSCPE</sequence>
<dbReference type="InterPro" id="IPR053156">
    <property type="entry name" value="T6SS_TssM-like"/>
</dbReference>
<feature type="domain" description="Type VI secretion system IcmF C-terminal" evidence="2">
    <location>
        <begin position="1074"/>
        <end position="1178"/>
    </location>
</feature>
<dbReference type="STRING" id="767434.Fraau_1798"/>
<keyword evidence="6" id="KW-1185">Reference proteome</keyword>
<feature type="domain" description="Type VI secretion system component TssM1 N-terminal" evidence="4">
    <location>
        <begin position="210"/>
        <end position="458"/>
    </location>
</feature>
<dbReference type="NCBIfam" id="TIGR03348">
    <property type="entry name" value="VI_IcmF"/>
    <property type="match status" value="1"/>
</dbReference>
<dbReference type="InterPro" id="IPR009612">
    <property type="entry name" value="IcmF-rel"/>
</dbReference>
<dbReference type="SUPFAM" id="SSF52540">
    <property type="entry name" value="P-loop containing nucleoside triphosphate hydrolases"/>
    <property type="match status" value="1"/>
</dbReference>
<organism evidence="5 6">
    <name type="scientific">Frateuria aurantia (strain ATCC 33424 / DSM 6220 / KCTC 2777 / LMG 1558 / NBRC 3245 / NCIMB 13370)</name>
    <name type="common">Acetobacter aurantius</name>
    <dbReference type="NCBI Taxonomy" id="767434"/>
    <lineage>
        <taxon>Bacteria</taxon>
        <taxon>Pseudomonadati</taxon>
        <taxon>Pseudomonadota</taxon>
        <taxon>Gammaproteobacteria</taxon>
        <taxon>Lysobacterales</taxon>
        <taxon>Rhodanobacteraceae</taxon>
        <taxon>Frateuria</taxon>
    </lineage>
</organism>
<dbReference type="Pfam" id="PF14331">
    <property type="entry name" value="IcmF-related_N"/>
    <property type="match status" value="1"/>
</dbReference>
<dbReference type="InterPro" id="IPR027417">
    <property type="entry name" value="P-loop_NTPase"/>
</dbReference>
<keyword evidence="1" id="KW-1133">Transmembrane helix</keyword>
<dbReference type="HOGENOM" id="CLU_003353_2_0_6"/>
<evidence type="ECO:0000256" key="1">
    <source>
        <dbReference type="SAM" id="Phobius"/>
    </source>
</evidence>
<accession>H8KZG1</accession>
<keyword evidence="1" id="KW-0812">Transmembrane</keyword>
<feature type="transmembrane region" description="Helical" evidence="1">
    <location>
        <begin position="12"/>
        <end position="35"/>
    </location>
</feature>
<dbReference type="Pfam" id="PF06744">
    <property type="entry name" value="IcmF_C"/>
    <property type="match status" value="1"/>
</dbReference>
<dbReference type="Gene3D" id="3.40.50.300">
    <property type="entry name" value="P-loop containing nucleotide triphosphate hydrolases"/>
    <property type="match status" value="1"/>
</dbReference>